<evidence type="ECO:0000256" key="7">
    <source>
        <dbReference type="ARBA" id="ARBA00022917"/>
    </source>
</evidence>
<dbReference type="InterPro" id="IPR044140">
    <property type="entry name" value="ProRS_anticodon_short"/>
</dbReference>
<dbReference type="InterPro" id="IPR004154">
    <property type="entry name" value="Anticodon-bd"/>
</dbReference>
<comment type="function">
    <text evidence="10">Catalyzes the attachment of proline to tRNA(Pro) in a two-step reaction: proline is first activated by ATP to form Pro-AMP and then transferred to the acceptor end of tRNA(Pro).</text>
</comment>
<keyword evidence="6 10" id="KW-0067">ATP-binding</keyword>
<accession>A0A0T5NTK7</accession>
<evidence type="ECO:0000256" key="10">
    <source>
        <dbReference type="HAMAP-Rule" id="MF_01570"/>
    </source>
</evidence>
<protein>
    <recommendedName>
        <fullName evidence="10">Proline--tRNA ligase</fullName>
        <ecNumber evidence="10">6.1.1.15</ecNumber>
    </recommendedName>
    <alternativeName>
        <fullName evidence="10">Prolyl-tRNA synthetase</fullName>
        <shortName evidence="10">ProRS</shortName>
    </alternativeName>
</protein>
<keyword evidence="8 10" id="KW-0030">Aminoacyl-tRNA synthetase</keyword>
<evidence type="ECO:0000256" key="2">
    <source>
        <dbReference type="ARBA" id="ARBA00011738"/>
    </source>
</evidence>
<evidence type="ECO:0000256" key="9">
    <source>
        <dbReference type="ARBA" id="ARBA00047671"/>
    </source>
</evidence>
<dbReference type="GO" id="GO:0005829">
    <property type="term" value="C:cytosol"/>
    <property type="evidence" value="ECO:0007669"/>
    <property type="project" value="TreeGrafter"/>
</dbReference>
<dbReference type="AlphaFoldDB" id="A0A0T5NTK7"/>
<proteinExistence type="inferred from homology"/>
<comment type="subunit">
    <text evidence="2 10">Homodimer.</text>
</comment>
<reference evidence="12 13" key="1">
    <citation type="submission" date="2015-04" db="EMBL/GenBank/DDBJ databases">
        <title>The draft genome sequence of Roseovarius sp.R12b.</title>
        <authorList>
            <person name="Li G."/>
            <person name="Lai Q."/>
            <person name="Shao Z."/>
            <person name="Yan P."/>
        </authorList>
    </citation>
    <scope>NUCLEOTIDE SEQUENCE [LARGE SCALE GENOMIC DNA]</scope>
    <source>
        <strain evidence="12 13">R12B</strain>
    </source>
</reference>
<dbReference type="NCBIfam" id="TIGR00409">
    <property type="entry name" value="proS_fam_II"/>
    <property type="match status" value="1"/>
</dbReference>
<dbReference type="InterPro" id="IPR002316">
    <property type="entry name" value="Pro-tRNA-ligase_IIa"/>
</dbReference>
<dbReference type="Gene3D" id="3.30.930.10">
    <property type="entry name" value="Bira Bifunctional Protein, Domain 2"/>
    <property type="match status" value="1"/>
</dbReference>
<dbReference type="NCBIfam" id="NF008979">
    <property type="entry name" value="PRK12325.1"/>
    <property type="match status" value="1"/>
</dbReference>
<dbReference type="PATRIC" id="fig|1641875.4.peg.84"/>
<dbReference type="PRINTS" id="PR01046">
    <property type="entry name" value="TRNASYNTHPRO"/>
</dbReference>
<comment type="subcellular location">
    <subcellularLocation>
        <location evidence="1 10">Cytoplasm</location>
    </subcellularLocation>
</comment>
<dbReference type="CDD" id="cd00779">
    <property type="entry name" value="ProRS_core_prok"/>
    <property type="match status" value="1"/>
</dbReference>
<dbReference type="InterPro" id="IPR023716">
    <property type="entry name" value="Prolyl-tRNA_ligase_IIa_type2"/>
</dbReference>
<dbReference type="InterPro" id="IPR004500">
    <property type="entry name" value="Pro-tRNA-synth_IIa_bac-type"/>
</dbReference>
<evidence type="ECO:0000256" key="8">
    <source>
        <dbReference type="ARBA" id="ARBA00023146"/>
    </source>
</evidence>
<keyword evidence="13" id="KW-1185">Reference proteome</keyword>
<dbReference type="EMBL" id="LAXJ01000010">
    <property type="protein sequence ID" value="KRS12269.1"/>
    <property type="molecule type" value="Genomic_DNA"/>
</dbReference>
<sequence length="464" mass="52435">MRLSKYFLPVLKETPAEAQIASHRLMLRAGMIKQASAGIYSWLPLGFKVLRKLENIVHEEQVRAGHIPMLMPTLQSADLWRESGRYDAYGPEMLRIRDRQDRDMLYGPTNEELITDIFRSHVGSYRDLPLTLYHIQWKFRDEIRPRFGVMRGREFFMKDGYNFDLTKEDALHAYNRHLVSYLRTYERMGLQAIPMRADSGPIGGDDTHEFLVLAETGESEVFYDSEITDLKFGDREIDYADKAQCQAVLEEFTSRYARTDETHDAAIFNQIPEERRRVARGIEVGQIFYFGTKYSDPMGATVQGPDGKPVAVHMGSHGIGVSRLVGAIIEASHDDKGIIWPEGVTPFHAGIVNLKQGDGEADAACEKLYSALKAKGLDPLYDDRDERAGGKFATMDLIGLPWRITVGPRGLKNGVVELTSRRTGESEEMAPEAAVEKIAEIYAPHRGEAGTVEPMADRSFHTWM</sequence>
<evidence type="ECO:0000256" key="5">
    <source>
        <dbReference type="ARBA" id="ARBA00022741"/>
    </source>
</evidence>
<dbReference type="InterPro" id="IPR002314">
    <property type="entry name" value="aa-tRNA-synt_IIb"/>
</dbReference>
<dbReference type="SUPFAM" id="SSF52954">
    <property type="entry name" value="Class II aaRS ABD-related"/>
    <property type="match status" value="1"/>
</dbReference>
<dbReference type="HAMAP" id="MF_01570">
    <property type="entry name" value="Pro_tRNA_synth_type2"/>
    <property type="match status" value="1"/>
</dbReference>
<keyword evidence="4 10" id="KW-0436">Ligase</keyword>
<dbReference type="InterPro" id="IPR050062">
    <property type="entry name" value="Pro-tRNA_synthetase"/>
</dbReference>
<dbReference type="FunFam" id="3.30.930.10:FF:000042">
    <property type="entry name" value="probable proline--tRNA ligase, mitochondrial"/>
    <property type="match status" value="1"/>
</dbReference>
<dbReference type="EC" id="6.1.1.15" evidence="10"/>
<dbReference type="InterPro" id="IPR036621">
    <property type="entry name" value="Anticodon-bd_dom_sf"/>
</dbReference>
<evidence type="ECO:0000256" key="3">
    <source>
        <dbReference type="ARBA" id="ARBA00022490"/>
    </source>
</evidence>
<dbReference type="PROSITE" id="PS50862">
    <property type="entry name" value="AA_TRNA_LIGASE_II"/>
    <property type="match status" value="1"/>
</dbReference>
<dbReference type="GO" id="GO:0006433">
    <property type="term" value="P:prolyl-tRNA aminoacylation"/>
    <property type="evidence" value="ECO:0007669"/>
    <property type="project" value="UniProtKB-UniRule"/>
</dbReference>
<evidence type="ECO:0000256" key="1">
    <source>
        <dbReference type="ARBA" id="ARBA00004496"/>
    </source>
</evidence>
<evidence type="ECO:0000313" key="13">
    <source>
        <dbReference type="Proteomes" id="UP000051295"/>
    </source>
</evidence>
<dbReference type="Gene3D" id="3.40.50.800">
    <property type="entry name" value="Anticodon-binding domain"/>
    <property type="match status" value="1"/>
</dbReference>
<dbReference type="InterPro" id="IPR045864">
    <property type="entry name" value="aa-tRNA-synth_II/BPL/LPL"/>
</dbReference>
<dbReference type="InterPro" id="IPR033730">
    <property type="entry name" value="ProRS_core_prok"/>
</dbReference>
<name>A0A0T5NTK7_9RHOB</name>
<evidence type="ECO:0000256" key="4">
    <source>
        <dbReference type="ARBA" id="ARBA00022598"/>
    </source>
</evidence>
<dbReference type="SUPFAM" id="SSF55681">
    <property type="entry name" value="Class II aaRS and biotin synthetases"/>
    <property type="match status" value="1"/>
</dbReference>
<comment type="similarity">
    <text evidence="10">Belongs to the class-II aminoacyl-tRNA synthetase family. ProS type 2 subfamily.</text>
</comment>
<dbReference type="Proteomes" id="UP000051295">
    <property type="component" value="Unassembled WGS sequence"/>
</dbReference>
<dbReference type="CDD" id="cd00861">
    <property type="entry name" value="ProRS_anticodon_short"/>
    <property type="match status" value="1"/>
</dbReference>
<comment type="caution">
    <text evidence="12">The sequence shown here is derived from an EMBL/GenBank/DDBJ whole genome shotgun (WGS) entry which is preliminary data.</text>
</comment>
<dbReference type="STRING" id="1641875.XM53_11500"/>
<evidence type="ECO:0000256" key="6">
    <source>
        <dbReference type="ARBA" id="ARBA00022840"/>
    </source>
</evidence>
<keyword evidence="7 10" id="KW-0648">Protein biosynthesis</keyword>
<dbReference type="RefSeq" id="WP_057793441.1">
    <property type="nucleotide sequence ID" value="NZ_LAXJ01000010.1"/>
</dbReference>
<keyword evidence="5 10" id="KW-0547">Nucleotide-binding</keyword>
<dbReference type="Pfam" id="PF00587">
    <property type="entry name" value="tRNA-synt_2b"/>
    <property type="match status" value="1"/>
</dbReference>
<organism evidence="12 13">
    <name type="scientific">Roseovarius atlanticus</name>
    <dbReference type="NCBI Taxonomy" id="1641875"/>
    <lineage>
        <taxon>Bacteria</taxon>
        <taxon>Pseudomonadati</taxon>
        <taxon>Pseudomonadota</taxon>
        <taxon>Alphaproteobacteria</taxon>
        <taxon>Rhodobacterales</taxon>
        <taxon>Roseobacteraceae</taxon>
        <taxon>Roseovarius</taxon>
    </lineage>
</organism>
<evidence type="ECO:0000259" key="11">
    <source>
        <dbReference type="PROSITE" id="PS50862"/>
    </source>
</evidence>
<dbReference type="Pfam" id="PF03129">
    <property type="entry name" value="HGTP_anticodon"/>
    <property type="match status" value="1"/>
</dbReference>
<dbReference type="PANTHER" id="PTHR42753">
    <property type="entry name" value="MITOCHONDRIAL RIBOSOME PROTEIN L39/PROLYL-TRNA LIGASE FAMILY MEMBER"/>
    <property type="match status" value="1"/>
</dbReference>
<dbReference type="PANTHER" id="PTHR42753:SF2">
    <property type="entry name" value="PROLINE--TRNA LIGASE"/>
    <property type="match status" value="1"/>
</dbReference>
<dbReference type="OrthoDB" id="9809052at2"/>
<gene>
    <name evidence="10" type="primary">proS</name>
    <name evidence="12" type="ORF">XM53_11500</name>
</gene>
<evidence type="ECO:0000313" key="12">
    <source>
        <dbReference type="EMBL" id="KRS12269.1"/>
    </source>
</evidence>
<keyword evidence="3 10" id="KW-0963">Cytoplasm</keyword>
<dbReference type="InterPro" id="IPR006195">
    <property type="entry name" value="aa-tRNA-synth_II"/>
</dbReference>
<feature type="domain" description="Aminoacyl-transfer RNA synthetases class-II family profile" evidence="11">
    <location>
        <begin position="33"/>
        <end position="341"/>
    </location>
</feature>
<dbReference type="FunFam" id="3.40.50.800:FF:000032">
    <property type="entry name" value="Proline--tRNA ligase"/>
    <property type="match status" value="1"/>
</dbReference>
<dbReference type="GO" id="GO:0005524">
    <property type="term" value="F:ATP binding"/>
    <property type="evidence" value="ECO:0007669"/>
    <property type="project" value="UniProtKB-UniRule"/>
</dbReference>
<comment type="catalytic activity">
    <reaction evidence="9 10">
        <text>tRNA(Pro) + L-proline + ATP = L-prolyl-tRNA(Pro) + AMP + diphosphate</text>
        <dbReference type="Rhea" id="RHEA:14305"/>
        <dbReference type="Rhea" id="RHEA-COMP:9700"/>
        <dbReference type="Rhea" id="RHEA-COMP:9702"/>
        <dbReference type="ChEBI" id="CHEBI:30616"/>
        <dbReference type="ChEBI" id="CHEBI:33019"/>
        <dbReference type="ChEBI" id="CHEBI:60039"/>
        <dbReference type="ChEBI" id="CHEBI:78442"/>
        <dbReference type="ChEBI" id="CHEBI:78532"/>
        <dbReference type="ChEBI" id="CHEBI:456215"/>
        <dbReference type="EC" id="6.1.1.15"/>
    </reaction>
</comment>
<dbReference type="GO" id="GO:0004827">
    <property type="term" value="F:proline-tRNA ligase activity"/>
    <property type="evidence" value="ECO:0007669"/>
    <property type="project" value="UniProtKB-UniRule"/>
</dbReference>